<dbReference type="PROSITE" id="PS50158">
    <property type="entry name" value="ZF_CCHC"/>
    <property type="match status" value="1"/>
</dbReference>
<name>A0A6H5IV01_9HYME</name>
<evidence type="ECO:0000313" key="4">
    <source>
        <dbReference type="EMBL" id="CAB0038665.1"/>
    </source>
</evidence>
<dbReference type="SUPFAM" id="SSF57756">
    <property type="entry name" value="Retrovirus zinc finger-like domains"/>
    <property type="match status" value="1"/>
</dbReference>
<dbReference type="InterPro" id="IPR001878">
    <property type="entry name" value="Znf_CCHC"/>
</dbReference>
<feature type="compositionally biased region" description="Basic residues" evidence="2">
    <location>
        <begin position="249"/>
        <end position="263"/>
    </location>
</feature>
<reference evidence="4 5" key="1">
    <citation type="submission" date="2020-02" db="EMBL/GenBank/DDBJ databases">
        <authorList>
            <person name="Ferguson B K."/>
        </authorList>
    </citation>
    <scope>NUCLEOTIDE SEQUENCE [LARGE SCALE GENOMIC DNA]</scope>
</reference>
<keyword evidence="1" id="KW-0863">Zinc-finger</keyword>
<gene>
    <name evidence="4" type="ORF">TBRA_LOCUS10439</name>
</gene>
<dbReference type="AlphaFoldDB" id="A0A6H5IV01"/>
<dbReference type="Proteomes" id="UP000479190">
    <property type="component" value="Unassembled WGS sequence"/>
</dbReference>
<keyword evidence="1" id="KW-0479">Metal-binding</keyword>
<dbReference type="GO" id="GO:0003676">
    <property type="term" value="F:nucleic acid binding"/>
    <property type="evidence" value="ECO:0007669"/>
    <property type="project" value="InterPro"/>
</dbReference>
<evidence type="ECO:0000256" key="2">
    <source>
        <dbReference type="SAM" id="MobiDB-lite"/>
    </source>
</evidence>
<proteinExistence type="predicted"/>
<organism evidence="4 5">
    <name type="scientific">Trichogramma brassicae</name>
    <dbReference type="NCBI Taxonomy" id="86971"/>
    <lineage>
        <taxon>Eukaryota</taxon>
        <taxon>Metazoa</taxon>
        <taxon>Ecdysozoa</taxon>
        <taxon>Arthropoda</taxon>
        <taxon>Hexapoda</taxon>
        <taxon>Insecta</taxon>
        <taxon>Pterygota</taxon>
        <taxon>Neoptera</taxon>
        <taxon>Endopterygota</taxon>
        <taxon>Hymenoptera</taxon>
        <taxon>Apocrita</taxon>
        <taxon>Proctotrupomorpha</taxon>
        <taxon>Chalcidoidea</taxon>
        <taxon>Trichogrammatidae</taxon>
        <taxon>Trichogramma</taxon>
    </lineage>
</organism>
<evidence type="ECO:0000256" key="1">
    <source>
        <dbReference type="PROSITE-ProRule" id="PRU00047"/>
    </source>
</evidence>
<accession>A0A6H5IV01</accession>
<evidence type="ECO:0000313" key="5">
    <source>
        <dbReference type="Proteomes" id="UP000479190"/>
    </source>
</evidence>
<feature type="region of interest" description="Disordered" evidence="2">
    <location>
        <begin position="249"/>
        <end position="291"/>
    </location>
</feature>
<dbReference type="GO" id="GO:0008270">
    <property type="term" value="F:zinc ion binding"/>
    <property type="evidence" value="ECO:0007669"/>
    <property type="project" value="UniProtKB-KW"/>
</dbReference>
<protein>
    <recommendedName>
        <fullName evidence="3">CCHC-type domain-containing protein</fullName>
    </recommendedName>
</protein>
<keyword evidence="1" id="KW-0862">Zinc</keyword>
<sequence>MLEALVTARNQVEEWDGEIDTEVFAGSQQEEERLLADPPAAMLCRPREGKAEVSVVPPNAPLVLRAAATLPPEPPYPFLQQHQQPYPFLQQHQQLYPFLQQHQQQLRQPQHRWQSCQFQQQQLQQHQQPALAPQQQQQQQYHQQEAMVVDRSHRADRLISPVFWPSPTSEDADAPSRSVRGENFGGLEPVAFVSGLDPPRGACFNCHESGHGRQQCRRRPMRVFCTNCGRDGVKVHACPRCGKAWRKSQRNWHTKKKGQKARLHSVVQKIRRSGPADSRRTNRRRRDTRGRQGPWIRVARWVGAPGIGGLPLRRLYVVGRYIQNDNDTNISLLGIFESWQIGCSCDGLAIARNASWRSFMTASWRSLETAIWRSLIMTST</sequence>
<keyword evidence="5" id="KW-1185">Reference proteome</keyword>
<feature type="domain" description="CCHC-type" evidence="3">
    <location>
        <begin position="203"/>
        <end position="218"/>
    </location>
</feature>
<dbReference type="EMBL" id="CADCXV010000919">
    <property type="protein sequence ID" value="CAB0038665.1"/>
    <property type="molecule type" value="Genomic_DNA"/>
</dbReference>
<feature type="region of interest" description="Disordered" evidence="2">
    <location>
        <begin position="161"/>
        <end position="182"/>
    </location>
</feature>
<dbReference type="InterPro" id="IPR036875">
    <property type="entry name" value="Znf_CCHC_sf"/>
</dbReference>
<evidence type="ECO:0000259" key="3">
    <source>
        <dbReference type="PROSITE" id="PS50158"/>
    </source>
</evidence>